<dbReference type="Proteomes" id="UP001163828">
    <property type="component" value="Unassembled WGS sequence"/>
</dbReference>
<keyword evidence="2" id="KW-1185">Reference proteome</keyword>
<reference evidence="1" key="1">
    <citation type="submission" date="2022-08" db="EMBL/GenBank/DDBJ databases">
        <authorList>
            <consortium name="DOE Joint Genome Institute"/>
            <person name="Min B."/>
            <person name="Riley R."/>
            <person name="Sierra-Patev S."/>
            <person name="Naranjo-Ortiz M."/>
            <person name="Looney B."/>
            <person name="Konkel Z."/>
            <person name="Slot J.C."/>
            <person name="Sakamoto Y."/>
            <person name="Steenwyk J.L."/>
            <person name="Rokas A."/>
            <person name="Carro J."/>
            <person name="Camarero S."/>
            <person name="Ferreira P."/>
            <person name="Molpeceres G."/>
            <person name="Ruiz-Duenas F.J."/>
            <person name="Serrano A."/>
            <person name="Henrissat B."/>
            <person name="Drula E."/>
            <person name="Hughes K.W."/>
            <person name="Mata J.L."/>
            <person name="Ishikawa N.K."/>
            <person name="Vargas-Isla R."/>
            <person name="Ushijima S."/>
            <person name="Smith C.A."/>
            <person name="Ahrendt S."/>
            <person name="Andreopoulos W."/>
            <person name="He G."/>
            <person name="Labutti K."/>
            <person name="Lipzen A."/>
            <person name="Ng V."/>
            <person name="Sandor L."/>
            <person name="Barry K."/>
            <person name="Martinez A.T."/>
            <person name="Xiao Y."/>
            <person name="Gibbons J.G."/>
            <person name="Terashima K."/>
            <person name="Hibbett D.S."/>
            <person name="Grigoriev I.V."/>
        </authorList>
    </citation>
    <scope>NUCLEOTIDE SEQUENCE</scope>
    <source>
        <strain evidence="1">TFB10827</strain>
    </source>
</reference>
<proteinExistence type="predicted"/>
<dbReference type="EMBL" id="MU790816">
    <property type="protein sequence ID" value="KAJ3992853.1"/>
    <property type="molecule type" value="Genomic_DNA"/>
</dbReference>
<name>A0ABQ8Q383_9AGAR</name>
<evidence type="ECO:0000313" key="1">
    <source>
        <dbReference type="EMBL" id="KAJ3992853.1"/>
    </source>
</evidence>
<organism evidence="1 2">
    <name type="scientific">Lentinula boryana</name>
    <dbReference type="NCBI Taxonomy" id="40481"/>
    <lineage>
        <taxon>Eukaryota</taxon>
        <taxon>Fungi</taxon>
        <taxon>Dikarya</taxon>
        <taxon>Basidiomycota</taxon>
        <taxon>Agaricomycotina</taxon>
        <taxon>Agaricomycetes</taxon>
        <taxon>Agaricomycetidae</taxon>
        <taxon>Agaricales</taxon>
        <taxon>Marasmiineae</taxon>
        <taxon>Omphalotaceae</taxon>
        <taxon>Lentinula</taxon>
    </lineage>
</organism>
<protein>
    <submittedName>
        <fullName evidence="1">Uncharacterized protein</fullName>
    </submittedName>
</protein>
<gene>
    <name evidence="1" type="ORF">F5050DRAFT_846059</name>
</gene>
<sequence length="142" mass="15668">MVSAKQNVELMEDMDPLDIIAHSYIREVCCISRIVEWGELFVLLFDNYHGITEYCVFFVTCTAVNNTTQLTRPHLTSQLEEAVGLRNVVMGLGGNDLADRSAAREDLGPSHQNAFAGKVTYLLPFNTPDGRGLVAIECAGMD</sequence>
<comment type="caution">
    <text evidence="1">The sequence shown here is derived from an EMBL/GenBank/DDBJ whole genome shotgun (WGS) entry which is preliminary data.</text>
</comment>
<accession>A0ABQ8Q383</accession>
<evidence type="ECO:0000313" key="2">
    <source>
        <dbReference type="Proteomes" id="UP001163828"/>
    </source>
</evidence>